<evidence type="ECO:0000313" key="2">
    <source>
        <dbReference type="EMBL" id="KAK1929249.1"/>
    </source>
</evidence>
<name>A0AAD9FZX4_9STRA</name>
<gene>
    <name evidence="1" type="ORF">P3T76_015198</name>
    <name evidence="2" type="ORF">P3T76_015201</name>
</gene>
<dbReference type="Gene3D" id="2.60.120.200">
    <property type="match status" value="1"/>
</dbReference>
<accession>A0AAD9FZX4</accession>
<comment type="caution">
    <text evidence="1">The sequence shown here is derived from an EMBL/GenBank/DDBJ whole genome shotgun (WGS) entry which is preliminary data.</text>
</comment>
<dbReference type="EMBL" id="JASMQC010000050">
    <property type="protein sequence ID" value="KAK1929246.1"/>
    <property type="molecule type" value="Genomic_DNA"/>
</dbReference>
<dbReference type="EMBL" id="JASMQC010000050">
    <property type="protein sequence ID" value="KAK1929249.1"/>
    <property type="molecule type" value="Genomic_DNA"/>
</dbReference>
<dbReference type="Pfam" id="PF13385">
    <property type="entry name" value="Laminin_G_3"/>
    <property type="match status" value="1"/>
</dbReference>
<evidence type="ECO:0008006" key="4">
    <source>
        <dbReference type="Google" id="ProtNLM"/>
    </source>
</evidence>
<protein>
    <recommendedName>
        <fullName evidence="4">LamG-like jellyroll fold domain-containing protein</fullName>
    </recommendedName>
</protein>
<evidence type="ECO:0000313" key="3">
    <source>
        <dbReference type="Proteomes" id="UP001259832"/>
    </source>
</evidence>
<keyword evidence="3" id="KW-1185">Reference proteome</keyword>
<evidence type="ECO:0000313" key="1">
    <source>
        <dbReference type="EMBL" id="KAK1929246.1"/>
    </source>
</evidence>
<dbReference type="SUPFAM" id="SSF49899">
    <property type="entry name" value="Concanavalin A-like lectins/glucanases"/>
    <property type="match status" value="1"/>
</dbReference>
<organism evidence="1 3">
    <name type="scientific">Phytophthora citrophthora</name>
    <dbReference type="NCBI Taxonomy" id="4793"/>
    <lineage>
        <taxon>Eukaryota</taxon>
        <taxon>Sar</taxon>
        <taxon>Stramenopiles</taxon>
        <taxon>Oomycota</taxon>
        <taxon>Peronosporomycetes</taxon>
        <taxon>Peronosporales</taxon>
        <taxon>Peronosporaceae</taxon>
        <taxon>Phytophthora</taxon>
    </lineage>
</organism>
<sequence>MVSSKGELYCSVLSDKQVVANNLEANRWYHLALSYENDSKTQKVYLDSKEISSMVGPRHREWHSLTYVQVGTGCVTSDTLDCPYPGRTGWYGFHGVIDAFRVWRGKLSQEDVNVLATGGEI</sequence>
<dbReference type="AlphaFoldDB" id="A0AAD9FZX4"/>
<dbReference type="InterPro" id="IPR013320">
    <property type="entry name" value="ConA-like_dom_sf"/>
</dbReference>
<dbReference type="Proteomes" id="UP001259832">
    <property type="component" value="Unassembled WGS sequence"/>
</dbReference>
<reference evidence="1" key="1">
    <citation type="submission" date="2023-08" db="EMBL/GenBank/DDBJ databases">
        <title>Reference Genome Resource for the Citrus Pathogen Phytophthora citrophthora.</title>
        <authorList>
            <person name="Moller H."/>
            <person name="Coetzee B."/>
            <person name="Rose L.J."/>
            <person name="Van Niekerk J.M."/>
        </authorList>
    </citation>
    <scope>NUCLEOTIDE SEQUENCE</scope>
    <source>
        <strain evidence="1">STE-U-9442</strain>
    </source>
</reference>
<proteinExistence type="predicted"/>